<dbReference type="InterPro" id="IPR036249">
    <property type="entry name" value="Thioredoxin-like_sf"/>
</dbReference>
<dbReference type="Pfam" id="PF13409">
    <property type="entry name" value="GST_N_2"/>
    <property type="match status" value="1"/>
</dbReference>
<evidence type="ECO:0000313" key="4">
    <source>
        <dbReference type="Proteomes" id="UP000187209"/>
    </source>
</evidence>
<dbReference type="SUPFAM" id="SSF47616">
    <property type="entry name" value="GST C-terminal domain-like"/>
    <property type="match status" value="1"/>
</dbReference>
<dbReference type="GO" id="GO:0005737">
    <property type="term" value="C:cytoplasm"/>
    <property type="evidence" value="ECO:0007669"/>
    <property type="project" value="TreeGrafter"/>
</dbReference>
<dbReference type="InterPro" id="IPR010987">
    <property type="entry name" value="Glutathione-S-Trfase_C-like"/>
</dbReference>
<dbReference type="Gene3D" id="3.40.30.10">
    <property type="entry name" value="Glutaredoxin"/>
    <property type="match status" value="1"/>
</dbReference>
<gene>
    <name evidence="3" type="ORF">SteCoe_4601</name>
</gene>
<dbReference type="SFLD" id="SFLDS00019">
    <property type="entry name" value="Glutathione_Transferase_(cytos"/>
    <property type="match status" value="1"/>
</dbReference>
<dbReference type="InterPro" id="IPR004045">
    <property type="entry name" value="Glutathione_S-Trfase_N"/>
</dbReference>
<dbReference type="AlphaFoldDB" id="A0A1R2CUD1"/>
<dbReference type="SUPFAM" id="SSF52833">
    <property type="entry name" value="Thioredoxin-like"/>
    <property type="match status" value="1"/>
</dbReference>
<evidence type="ECO:0000313" key="3">
    <source>
        <dbReference type="EMBL" id="OMJ92591.1"/>
    </source>
</evidence>
<comment type="caution">
    <text evidence="3">The sequence shown here is derived from an EMBL/GenBank/DDBJ whole genome shotgun (WGS) entry which is preliminary data.</text>
</comment>
<dbReference type="PANTHER" id="PTHR43968:SF6">
    <property type="entry name" value="GLUTATHIONE S-TRANSFERASE OMEGA"/>
    <property type="match status" value="1"/>
</dbReference>
<dbReference type="InterPro" id="IPR050983">
    <property type="entry name" value="GST_Omega/HSP26"/>
</dbReference>
<accession>A0A1R2CUD1</accession>
<dbReference type="PANTHER" id="PTHR43968">
    <property type="match status" value="1"/>
</dbReference>
<dbReference type="Gene3D" id="1.20.1050.10">
    <property type="match status" value="1"/>
</dbReference>
<dbReference type="PROSITE" id="PS50404">
    <property type="entry name" value="GST_NTER"/>
    <property type="match status" value="1"/>
</dbReference>
<dbReference type="InterPro" id="IPR040079">
    <property type="entry name" value="Glutathione_S-Trfase"/>
</dbReference>
<sequence length="245" mass="28244">MSIQLELFIHPMCPFAQRVLYVMAYKGIQCQIKEIDLVKKPDWFLEVNPKGLMPALKVTTSNRVCLLHDSIVISEYFESFPGPYLYPRLTNDVVDSLEKAVLDIIMSTSIDALKRQIGQIYYNATPNDRELGYFRRTIAVVEDLIPDGKYFGFKALGKDEITLIDLLALPLIERIVAFKDLGLPYYQGVNLQNILSWYSRIRQLPCVKAYEMPLIRYVNLRKYMQSNKYEGLSLPASNYDSPPKI</sequence>
<feature type="domain" description="GST C-terminal" evidence="2">
    <location>
        <begin position="95"/>
        <end position="226"/>
    </location>
</feature>
<evidence type="ECO:0000259" key="2">
    <source>
        <dbReference type="PROSITE" id="PS50405"/>
    </source>
</evidence>
<evidence type="ECO:0000259" key="1">
    <source>
        <dbReference type="PROSITE" id="PS50404"/>
    </source>
</evidence>
<reference evidence="3 4" key="1">
    <citation type="submission" date="2016-11" db="EMBL/GenBank/DDBJ databases">
        <title>The macronuclear genome of Stentor coeruleus: a giant cell with tiny introns.</title>
        <authorList>
            <person name="Slabodnick M."/>
            <person name="Ruby J.G."/>
            <person name="Reiff S.B."/>
            <person name="Swart E.C."/>
            <person name="Gosai S."/>
            <person name="Prabakaran S."/>
            <person name="Witkowska E."/>
            <person name="Larue G.E."/>
            <person name="Fisher S."/>
            <person name="Freeman R.M."/>
            <person name="Gunawardena J."/>
            <person name="Chu W."/>
            <person name="Stover N.A."/>
            <person name="Gregory B.D."/>
            <person name="Nowacki M."/>
            <person name="Derisi J."/>
            <person name="Roy S.W."/>
            <person name="Marshall W.F."/>
            <person name="Sood P."/>
        </authorList>
    </citation>
    <scope>NUCLEOTIDE SEQUENCE [LARGE SCALE GENOMIC DNA]</scope>
    <source>
        <strain evidence="3">WM001</strain>
    </source>
</reference>
<dbReference type="OrthoDB" id="4951845at2759"/>
<dbReference type="PROSITE" id="PS50405">
    <property type="entry name" value="GST_CTER"/>
    <property type="match status" value="1"/>
</dbReference>
<protein>
    <recommendedName>
        <fullName evidence="5">GST N-terminal domain-containing protein</fullName>
    </recommendedName>
</protein>
<evidence type="ECO:0008006" key="5">
    <source>
        <dbReference type="Google" id="ProtNLM"/>
    </source>
</evidence>
<name>A0A1R2CUD1_9CILI</name>
<organism evidence="3 4">
    <name type="scientific">Stentor coeruleus</name>
    <dbReference type="NCBI Taxonomy" id="5963"/>
    <lineage>
        <taxon>Eukaryota</taxon>
        <taxon>Sar</taxon>
        <taxon>Alveolata</taxon>
        <taxon>Ciliophora</taxon>
        <taxon>Postciliodesmatophora</taxon>
        <taxon>Heterotrichea</taxon>
        <taxon>Heterotrichida</taxon>
        <taxon>Stentoridae</taxon>
        <taxon>Stentor</taxon>
    </lineage>
</organism>
<dbReference type="EMBL" id="MPUH01000058">
    <property type="protein sequence ID" value="OMJ92591.1"/>
    <property type="molecule type" value="Genomic_DNA"/>
</dbReference>
<feature type="domain" description="GST N-terminal" evidence="1">
    <location>
        <begin position="3"/>
        <end position="85"/>
    </location>
</feature>
<keyword evidence="4" id="KW-1185">Reference proteome</keyword>
<proteinExistence type="predicted"/>
<dbReference type="InterPro" id="IPR036282">
    <property type="entry name" value="Glutathione-S-Trfase_C_sf"/>
</dbReference>
<dbReference type="Proteomes" id="UP000187209">
    <property type="component" value="Unassembled WGS sequence"/>
</dbReference>